<sequence length="54" mass="5962">MKACRESVQEEGRRPVERSEGGGGRMFAGGVLRLLRAREKRTTARNSSQASDPE</sequence>
<name>A0AAW2JEW0_9LAMI</name>
<evidence type="ECO:0000313" key="2">
    <source>
        <dbReference type="EMBL" id="KAL0292879.1"/>
    </source>
</evidence>
<reference evidence="2" key="1">
    <citation type="submission" date="2020-06" db="EMBL/GenBank/DDBJ databases">
        <authorList>
            <person name="Li T."/>
            <person name="Hu X."/>
            <person name="Zhang T."/>
            <person name="Song X."/>
            <person name="Zhang H."/>
            <person name="Dai N."/>
            <person name="Sheng W."/>
            <person name="Hou X."/>
            <person name="Wei L."/>
        </authorList>
    </citation>
    <scope>NUCLEOTIDE SEQUENCE</scope>
    <source>
        <strain evidence="2">G01</strain>
        <tissue evidence="2">Leaf</tissue>
    </source>
</reference>
<proteinExistence type="predicted"/>
<comment type="caution">
    <text evidence="2">The sequence shown here is derived from an EMBL/GenBank/DDBJ whole genome shotgun (WGS) entry which is preliminary data.</text>
</comment>
<feature type="compositionally biased region" description="Basic and acidic residues" evidence="1">
    <location>
        <begin position="1"/>
        <end position="20"/>
    </location>
</feature>
<accession>A0AAW2JEW0</accession>
<feature type="region of interest" description="Disordered" evidence="1">
    <location>
        <begin position="1"/>
        <end position="30"/>
    </location>
</feature>
<reference evidence="2" key="2">
    <citation type="journal article" date="2024" name="Plant">
        <title>Genomic evolution and insights into agronomic trait innovations of Sesamum species.</title>
        <authorList>
            <person name="Miao H."/>
            <person name="Wang L."/>
            <person name="Qu L."/>
            <person name="Liu H."/>
            <person name="Sun Y."/>
            <person name="Le M."/>
            <person name="Wang Q."/>
            <person name="Wei S."/>
            <person name="Zheng Y."/>
            <person name="Lin W."/>
            <person name="Duan Y."/>
            <person name="Cao H."/>
            <person name="Xiong S."/>
            <person name="Wang X."/>
            <person name="Wei L."/>
            <person name="Li C."/>
            <person name="Ma Q."/>
            <person name="Ju M."/>
            <person name="Zhao R."/>
            <person name="Li G."/>
            <person name="Mu C."/>
            <person name="Tian Q."/>
            <person name="Mei H."/>
            <person name="Zhang T."/>
            <person name="Gao T."/>
            <person name="Zhang H."/>
        </authorList>
    </citation>
    <scope>NUCLEOTIDE SEQUENCE</scope>
    <source>
        <strain evidence="2">G01</strain>
    </source>
</reference>
<organism evidence="2">
    <name type="scientific">Sesamum angustifolium</name>
    <dbReference type="NCBI Taxonomy" id="2727405"/>
    <lineage>
        <taxon>Eukaryota</taxon>
        <taxon>Viridiplantae</taxon>
        <taxon>Streptophyta</taxon>
        <taxon>Embryophyta</taxon>
        <taxon>Tracheophyta</taxon>
        <taxon>Spermatophyta</taxon>
        <taxon>Magnoliopsida</taxon>
        <taxon>eudicotyledons</taxon>
        <taxon>Gunneridae</taxon>
        <taxon>Pentapetalae</taxon>
        <taxon>asterids</taxon>
        <taxon>lamiids</taxon>
        <taxon>Lamiales</taxon>
        <taxon>Pedaliaceae</taxon>
        <taxon>Sesamum</taxon>
    </lineage>
</organism>
<dbReference type="EMBL" id="JACGWK010001108">
    <property type="protein sequence ID" value="KAL0292879.1"/>
    <property type="molecule type" value="Genomic_DNA"/>
</dbReference>
<gene>
    <name evidence="2" type="ORF">Sangu_3249000</name>
</gene>
<protein>
    <submittedName>
        <fullName evidence="2">Uncharacterized protein</fullName>
    </submittedName>
</protein>
<evidence type="ECO:0000256" key="1">
    <source>
        <dbReference type="SAM" id="MobiDB-lite"/>
    </source>
</evidence>
<dbReference type="AlphaFoldDB" id="A0AAW2JEW0"/>